<protein>
    <recommendedName>
        <fullName evidence="4">Lipocalin-like domain-containing protein</fullName>
    </recommendedName>
</protein>
<dbReference type="RefSeq" id="WP_039421967.1">
    <property type="nucleotide sequence ID" value="NZ_JRAI01000079.1"/>
</dbReference>
<gene>
    <name evidence="2" type="ORF">HR08_09595</name>
</gene>
<comment type="caution">
    <text evidence="2">The sequence shown here is derived from an EMBL/GenBank/DDBJ whole genome shotgun (WGS) entry which is preliminary data.</text>
</comment>
<dbReference type="AlphaFoldDB" id="A0A0A2EYV6"/>
<dbReference type="STRING" id="111105.HR09_06800"/>
<sequence>MNRTTKTLAIFLIGMLTFLVGAAENSTKSLVGTCWRRHLSPEEINLSADNVSPSFKAYMELAFNEGNKAMLTIRIEGMGTKPAESKEEIYYECNGNDEVIIITRRDGGGEDREKAAISWTNETMKLVTEGEEQIFKLIRKK</sequence>
<name>A0A0A2EYV6_9PORP</name>
<evidence type="ECO:0000313" key="2">
    <source>
        <dbReference type="EMBL" id="KGN84108.1"/>
    </source>
</evidence>
<feature type="chain" id="PRO_5001987202" description="Lipocalin-like domain-containing protein" evidence="1">
    <location>
        <begin position="23"/>
        <end position="141"/>
    </location>
</feature>
<evidence type="ECO:0000313" key="3">
    <source>
        <dbReference type="Proteomes" id="UP000030130"/>
    </source>
</evidence>
<dbReference type="OrthoDB" id="9875682at2"/>
<feature type="signal peptide" evidence="1">
    <location>
        <begin position="1"/>
        <end position="22"/>
    </location>
</feature>
<evidence type="ECO:0000256" key="1">
    <source>
        <dbReference type="SAM" id="SignalP"/>
    </source>
</evidence>
<organism evidence="2 3">
    <name type="scientific">Porphyromonas gulae</name>
    <dbReference type="NCBI Taxonomy" id="111105"/>
    <lineage>
        <taxon>Bacteria</taxon>
        <taxon>Pseudomonadati</taxon>
        <taxon>Bacteroidota</taxon>
        <taxon>Bacteroidia</taxon>
        <taxon>Bacteroidales</taxon>
        <taxon>Porphyromonadaceae</taxon>
        <taxon>Porphyromonas</taxon>
    </lineage>
</organism>
<dbReference type="Proteomes" id="UP000030130">
    <property type="component" value="Unassembled WGS sequence"/>
</dbReference>
<accession>A0A0A2EYV6</accession>
<evidence type="ECO:0008006" key="4">
    <source>
        <dbReference type="Google" id="ProtNLM"/>
    </source>
</evidence>
<dbReference type="EMBL" id="JRAI01000079">
    <property type="protein sequence ID" value="KGN84108.1"/>
    <property type="molecule type" value="Genomic_DNA"/>
</dbReference>
<proteinExistence type="predicted"/>
<keyword evidence="1" id="KW-0732">Signal</keyword>
<reference evidence="2 3" key="1">
    <citation type="submission" date="2014-08" db="EMBL/GenBank/DDBJ databases">
        <title>Porphyromonas gulae strain:COT-052_OH1451 Genome sequencing.</title>
        <authorList>
            <person name="Wallis C."/>
            <person name="Deusch O."/>
            <person name="O'Flynn C."/>
            <person name="Davis I."/>
            <person name="Jospin G."/>
            <person name="Darling A.E."/>
            <person name="Coil D.A."/>
            <person name="Alexiev A."/>
            <person name="Horsfall A."/>
            <person name="Kirkwood N."/>
            <person name="Harris S."/>
            <person name="Eisen J.A."/>
        </authorList>
    </citation>
    <scope>NUCLEOTIDE SEQUENCE [LARGE SCALE GENOMIC DNA]</scope>
    <source>
        <strain evidence="3">COT-052 OH1451</strain>
    </source>
</reference>